<evidence type="ECO:0000256" key="7">
    <source>
        <dbReference type="ARBA" id="ARBA00022679"/>
    </source>
</evidence>
<dbReference type="HAMAP" id="MF_00812">
    <property type="entry name" value="Thiopur_methtran"/>
    <property type="match status" value="1"/>
</dbReference>
<comment type="subcellular location">
    <subcellularLocation>
        <location evidence="2 9">Cytoplasm</location>
    </subcellularLocation>
</comment>
<evidence type="ECO:0000256" key="3">
    <source>
        <dbReference type="ARBA" id="ARBA00008145"/>
    </source>
</evidence>
<evidence type="ECO:0000256" key="2">
    <source>
        <dbReference type="ARBA" id="ARBA00004496"/>
    </source>
</evidence>
<dbReference type="Pfam" id="PF05724">
    <property type="entry name" value="TPMT"/>
    <property type="match status" value="1"/>
</dbReference>
<sequence length="213" mass="23922">MEATFWHNKWETNEIGFHEKEYNPGLTRHFSGLDLPSGSRVFVPLCGKTRDIHWLLKEGFKVVGAELSELAVKQLFEELQTQPAVEDTASGKIYTAPGIQVFTGDIFQLTGNSIGRIDGIYDRAALVALPDSMRKKYTEHLRAITDTAPQLVITFTYDQAHMDGPPFSVPAAEIETFYAPFYQLKQVQDSEVKGGLKGQCEARINVWQLIEKA</sequence>
<dbReference type="Proteomes" id="UP000304912">
    <property type="component" value="Chromosome"/>
</dbReference>
<dbReference type="GO" id="GO:0010038">
    <property type="term" value="P:response to metal ion"/>
    <property type="evidence" value="ECO:0007669"/>
    <property type="project" value="InterPro"/>
</dbReference>
<keyword evidence="5 9" id="KW-0963">Cytoplasm</keyword>
<name>A0A5B7YJ42_9ALTE</name>
<evidence type="ECO:0000256" key="9">
    <source>
        <dbReference type="HAMAP-Rule" id="MF_00812"/>
    </source>
</evidence>
<keyword evidence="11" id="KW-1185">Reference proteome</keyword>
<dbReference type="PANTHER" id="PTHR10259">
    <property type="entry name" value="THIOPURINE S-METHYLTRANSFERASE"/>
    <property type="match status" value="1"/>
</dbReference>
<dbReference type="SUPFAM" id="SSF53335">
    <property type="entry name" value="S-adenosyl-L-methionine-dependent methyltransferases"/>
    <property type="match status" value="1"/>
</dbReference>
<feature type="binding site" evidence="9">
    <location>
        <position position="123"/>
    </location>
    <ligand>
        <name>S-adenosyl-L-methionine</name>
        <dbReference type="ChEBI" id="CHEBI:59789"/>
    </ligand>
</feature>
<proteinExistence type="inferred from homology"/>
<gene>
    <name evidence="10" type="primary">tmpT</name>
    <name evidence="9" type="synonym">tpm</name>
    <name evidence="10" type="ORF">FBQ74_14325</name>
</gene>
<accession>A0A5B7YJ42</accession>
<evidence type="ECO:0000256" key="4">
    <source>
        <dbReference type="ARBA" id="ARBA00011905"/>
    </source>
</evidence>
<feature type="binding site" evidence="9">
    <location>
        <position position="66"/>
    </location>
    <ligand>
        <name>S-adenosyl-L-methionine</name>
        <dbReference type="ChEBI" id="CHEBI:59789"/>
    </ligand>
</feature>
<feature type="binding site" evidence="9">
    <location>
        <position position="45"/>
    </location>
    <ligand>
        <name>S-adenosyl-L-methionine</name>
        <dbReference type="ChEBI" id="CHEBI:59789"/>
    </ligand>
</feature>
<dbReference type="Gene3D" id="3.40.50.150">
    <property type="entry name" value="Vaccinia Virus protein VP39"/>
    <property type="match status" value="1"/>
</dbReference>
<evidence type="ECO:0000256" key="5">
    <source>
        <dbReference type="ARBA" id="ARBA00022490"/>
    </source>
</evidence>
<protein>
    <recommendedName>
        <fullName evidence="4 9">Thiopurine S-methyltransferase</fullName>
        <ecNumber evidence="4 9">2.1.1.67</ecNumber>
    </recommendedName>
    <alternativeName>
        <fullName evidence="9">Thiopurine methyltransferase</fullName>
    </alternativeName>
</protein>
<organism evidence="10 11">
    <name type="scientific">Salinimonas iocasae</name>
    <dbReference type="NCBI Taxonomy" id="2572577"/>
    <lineage>
        <taxon>Bacteria</taxon>
        <taxon>Pseudomonadati</taxon>
        <taxon>Pseudomonadota</taxon>
        <taxon>Gammaproteobacteria</taxon>
        <taxon>Alteromonadales</taxon>
        <taxon>Alteromonadaceae</taxon>
        <taxon>Alteromonas/Salinimonas group</taxon>
        <taxon>Salinimonas</taxon>
    </lineage>
</organism>
<evidence type="ECO:0000256" key="8">
    <source>
        <dbReference type="ARBA" id="ARBA00022691"/>
    </source>
</evidence>
<evidence type="ECO:0000256" key="1">
    <source>
        <dbReference type="ARBA" id="ARBA00000903"/>
    </source>
</evidence>
<dbReference type="GO" id="GO:0032259">
    <property type="term" value="P:methylation"/>
    <property type="evidence" value="ECO:0007669"/>
    <property type="project" value="UniProtKB-KW"/>
</dbReference>
<dbReference type="EC" id="2.1.1.67" evidence="4 9"/>
<dbReference type="OrthoDB" id="9778208at2"/>
<dbReference type="InterPro" id="IPR008854">
    <property type="entry name" value="TPMT"/>
</dbReference>
<dbReference type="InterPro" id="IPR025835">
    <property type="entry name" value="Thiopurine_S-MeTrfase"/>
</dbReference>
<reference evidence="10 11" key="1">
    <citation type="submission" date="2019-04" db="EMBL/GenBank/DDBJ databases">
        <title>Salinimonas iocasae sp. nov., a halophilic bacterium isolated from the outer tube casing of tubeworms in Okinawa Trough.</title>
        <authorList>
            <person name="Zhang H."/>
            <person name="Wang H."/>
            <person name="Li C."/>
        </authorList>
    </citation>
    <scope>NUCLEOTIDE SEQUENCE [LARGE SCALE GENOMIC DNA]</scope>
    <source>
        <strain evidence="10 11">KX18D6</strain>
    </source>
</reference>
<comment type="similarity">
    <text evidence="3 9">Belongs to the class I-like SAM-binding methyltransferase superfamily. TPMT family.</text>
</comment>
<dbReference type="KEGG" id="salk:FBQ74_14325"/>
<evidence type="ECO:0000313" key="10">
    <source>
        <dbReference type="EMBL" id="QCZ94569.1"/>
    </source>
</evidence>
<evidence type="ECO:0000256" key="6">
    <source>
        <dbReference type="ARBA" id="ARBA00022603"/>
    </source>
</evidence>
<comment type="catalytic activity">
    <reaction evidence="1 9">
        <text>S-adenosyl-L-methionine + a thiopurine = S-adenosyl-L-homocysteine + a thiopurine S-methylether.</text>
        <dbReference type="EC" id="2.1.1.67"/>
    </reaction>
</comment>
<dbReference type="PANTHER" id="PTHR10259:SF11">
    <property type="entry name" value="THIOPURINE S-METHYLTRANSFERASE"/>
    <property type="match status" value="1"/>
</dbReference>
<keyword evidence="7 9" id="KW-0808">Transferase</keyword>
<dbReference type="NCBIfam" id="TIGR03840">
    <property type="entry name" value="TMPT_Se_Te"/>
    <property type="match status" value="1"/>
</dbReference>
<dbReference type="AlphaFoldDB" id="A0A5B7YJ42"/>
<dbReference type="GO" id="GO:0005737">
    <property type="term" value="C:cytoplasm"/>
    <property type="evidence" value="ECO:0007669"/>
    <property type="project" value="UniProtKB-SubCell"/>
</dbReference>
<evidence type="ECO:0000313" key="11">
    <source>
        <dbReference type="Proteomes" id="UP000304912"/>
    </source>
</evidence>
<dbReference type="PIRSF" id="PIRSF023956">
    <property type="entry name" value="Thiopurine_S-methyltransferase"/>
    <property type="match status" value="1"/>
</dbReference>
<dbReference type="GO" id="GO:0008119">
    <property type="term" value="F:thiopurine S-methyltransferase activity"/>
    <property type="evidence" value="ECO:0007669"/>
    <property type="project" value="UniProtKB-UniRule"/>
</dbReference>
<dbReference type="FunFam" id="3.40.50.150:FF:000101">
    <property type="entry name" value="Thiopurine S-methyltransferase"/>
    <property type="match status" value="1"/>
</dbReference>
<keyword evidence="6 9" id="KW-0489">Methyltransferase</keyword>
<keyword evidence="8 9" id="KW-0949">S-adenosyl-L-methionine</keyword>
<dbReference type="InterPro" id="IPR022474">
    <property type="entry name" value="Thiopur_S-MeTfrase_Se/Te_detox"/>
</dbReference>
<dbReference type="EMBL" id="CP039852">
    <property type="protein sequence ID" value="QCZ94569.1"/>
    <property type="molecule type" value="Genomic_DNA"/>
</dbReference>
<dbReference type="NCBIfam" id="NF009732">
    <property type="entry name" value="PRK13255.1"/>
    <property type="match status" value="1"/>
</dbReference>
<dbReference type="PROSITE" id="PS51585">
    <property type="entry name" value="SAM_MT_TPMT"/>
    <property type="match status" value="1"/>
</dbReference>
<dbReference type="InterPro" id="IPR029063">
    <property type="entry name" value="SAM-dependent_MTases_sf"/>
</dbReference>
<dbReference type="RefSeq" id="WP_139757306.1">
    <property type="nucleotide sequence ID" value="NZ_CP039852.1"/>
</dbReference>
<feature type="binding site" evidence="9">
    <location>
        <position position="10"/>
    </location>
    <ligand>
        <name>S-adenosyl-L-methionine</name>
        <dbReference type="ChEBI" id="CHEBI:59789"/>
    </ligand>
</feature>